<dbReference type="OrthoDB" id="5835829at2759"/>
<dbReference type="InterPro" id="IPR002213">
    <property type="entry name" value="UDP_glucos_trans"/>
</dbReference>
<evidence type="ECO:0000313" key="6">
    <source>
        <dbReference type="EMBL" id="KAJ8440031.1"/>
    </source>
</evidence>
<dbReference type="EMBL" id="JAKOGI010000201">
    <property type="protein sequence ID" value="KAJ8440031.1"/>
    <property type="molecule type" value="Genomic_DNA"/>
</dbReference>
<dbReference type="GO" id="GO:0120514">
    <property type="term" value="F:2-hydroxyflavanone C-glucosyltransferase activity"/>
    <property type="evidence" value="ECO:0007669"/>
    <property type="project" value="UniProtKB-EC"/>
</dbReference>
<accession>A0A9Q1KBU9</accession>
<keyword evidence="2" id="KW-0808">Transferase</keyword>
<dbReference type="PANTHER" id="PTHR11926:SF1402">
    <property type="entry name" value="GLYCOSYLTRANSFERASE"/>
    <property type="match status" value="1"/>
</dbReference>
<dbReference type="FunFam" id="3.40.50.2000:FF:000060">
    <property type="entry name" value="Glycosyltransferase"/>
    <property type="match status" value="1"/>
</dbReference>
<comment type="similarity">
    <text evidence="1">Belongs to the UDP-glycosyltransferase family.</text>
</comment>
<evidence type="ECO:0000256" key="4">
    <source>
        <dbReference type="ARBA" id="ARBA00066896"/>
    </source>
</evidence>
<evidence type="ECO:0000256" key="1">
    <source>
        <dbReference type="ARBA" id="ARBA00009995"/>
    </source>
</evidence>
<comment type="catalytic activity">
    <reaction evidence="3">
        <text>a 3'-hydro-2'-hydroxy-beta-oxodihydrochalcone + UDP-alpha-D-glucose = a 3'-(beta-D-glucopyranosyl)-2'-hydroxy-beta-oxodihydrochalcone + UDP + H(+)</text>
        <dbReference type="Rhea" id="RHEA:51504"/>
        <dbReference type="ChEBI" id="CHEBI:15378"/>
        <dbReference type="ChEBI" id="CHEBI:58223"/>
        <dbReference type="ChEBI" id="CHEBI:58885"/>
        <dbReference type="ChEBI" id="CHEBI:142482"/>
        <dbReference type="ChEBI" id="CHEBI:142483"/>
        <dbReference type="EC" id="2.4.1.360"/>
    </reaction>
    <physiologicalReaction direction="left-to-right" evidence="3">
        <dbReference type="Rhea" id="RHEA:51505"/>
    </physiologicalReaction>
</comment>
<evidence type="ECO:0000256" key="3">
    <source>
        <dbReference type="ARBA" id="ARBA00051296"/>
    </source>
</evidence>
<dbReference type="SUPFAM" id="SSF53756">
    <property type="entry name" value="UDP-Glycosyltransferase/glycogen phosphorylase"/>
    <property type="match status" value="1"/>
</dbReference>
<proteinExistence type="inferred from homology"/>
<keyword evidence="7" id="KW-1185">Reference proteome</keyword>
<evidence type="ECO:0000313" key="7">
    <source>
        <dbReference type="Proteomes" id="UP001153076"/>
    </source>
</evidence>
<organism evidence="6 7">
    <name type="scientific">Carnegiea gigantea</name>
    <dbReference type="NCBI Taxonomy" id="171969"/>
    <lineage>
        <taxon>Eukaryota</taxon>
        <taxon>Viridiplantae</taxon>
        <taxon>Streptophyta</taxon>
        <taxon>Embryophyta</taxon>
        <taxon>Tracheophyta</taxon>
        <taxon>Spermatophyta</taxon>
        <taxon>Magnoliopsida</taxon>
        <taxon>eudicotyledons</taxon>
        <taxon>Gunneridae</taxon>
        <taxon>Pentapetalae</taxon>
        <taxon>Caryophyllales</taxon>
        <taxon>Cactineae</taxon>
        <taxon>Cactaceae</taxon>
        <taxon>Cactoideae</taxon>
        <taxon>Echinocereeae</taxon>
        <taxon>Carnegiea</taxon>
    </lineage>
</organism>
<reference evidence="6" key="1">
    <citation type="submission" date="2022-04" db="EMBL/GenBank/DDBJ databases">
        <title>Carnegiea gigantea Genome sequencing and assembly v2.</title>
        <authorList>
            <person name="Copetti D."/>
            <person name="Sanderson M.J."/>
            <person name="Burquez A."/>
            <person name="Wojciechowski M.F."/>
        </authorList>
    </citation>
    <scope>NUCLEOTIDE SEQUENCE</scope>
    <source>
        <strain evidence="6">SGP5-SGP5p</strain>
        <tissue evidence="6">Aerial part</tissue>
    </source>
</reference>
<evidence type="ECO:0000256" key="2">
    <source>
        <dbReference type="ARBA" id="ARBA00022679"/>
    </source>
</evidence>
<name>A0A9Q1KBU9_9CARY</name>
<dbReference type="Pfam" id="PF00201">
    <property type="entry name" value="UDPGT"/>
    <property type="match status" value="1"/>
</dbReference>
<dbReference type="Gene3D" id="3.40.50.2000">
    <property type="entry name" value="Glycogen Phosphorylase B"/>
    <property type="match status" value="2"/>
</dbReference>
<dbReference type="EC" id="2.4.1.360" evidence="4"/>
<sequence>MVCENLGETKGINEIIIKQEITKKIVIMVPYPAQGHVTPMLKLASHMSTLGSFQPLIVLPEFIHRRLISKMNLTRAGIQCVAIPDGLDEGKPCDFFTIETAMEDCMPAHLSRLIKKLQDDDDQEEVGCLIVDVLASWAMEVGRECGVEVAGFWTAMVAAYSLISSFPELIQRGLVSDAGLPQHEGKMTFHPDQPTVNIEDLPWLIGTEAAKKARFKFWVRTIQRSRSLKWILANSFPNESQREESRNCGPIICPVGPLRSDGLNESPTFWEEDRSCLGWLDRQKPNSVVYISFGSWVSPMDEAKVRSLALTLEGLRRPFIWVLGPAWRDGLPNGYPERVENFGKIVGWAPQVDVLQHEAVGCYLTHCGWNSTMEAVQCKKNLLCFPVAGDQSLNCEYIVNVWKIGVKINGFSIKDVGDGIKRVMEDTKMKTRIERLNERIMGEEATLKVKQNMLHFMNDLKRPIDQLQMNL</sequence>
<protein>
    <recommendedName>
        <fullName evidence="4">2-hydroxyflavanone C-glucosyltransferase</fullName>
        <ecNumber evidence="4">2.4.1.360</ecNumber>
    </recommendedName>
    <alternativeName>
        <fullName evidence="5">UDP-glucose:2-hydroxyflavanone C-glucosyltransferase</fullName>
    </alternativeName>
</protein>
<dbReference type="AlphaFoldDB" id="A0A9Q1KBU9"/>
<dbReference type="PANTHER" id="PTHR11926">
    <property type="entry name" value="GLUCOSYL/GLUCURONOSYL TRANSFERASES"/>
    <property type="match status" value="1"/>
</dbReference>
<comment type="caution">
    <text evidence="6">The sequence shown here is derived from an EMBL/GenBank/DDBJ whole genome shotgun (WGS) entry which is preliminary data.</text>
</comment>
<gene>
    <name evidence="6" type="ORF">Cgig2_020519</name>
</gene>
<dbReference type="GO" id="GO:0080044">
    <property type="term" value="F:quercetin 7-O-glucosyltransferase activity"/>
    <property type="evidence" value="ECO:0007669"/>
    <property type="project" value="TreeGrafter"/>
</dbReference>
<dbReference type="Proteomes" id="UP001153076">
    <property type="component" value="Unassembled WGS sequence"/>
</dbReference>
<dbReference type="CDD" id="cd03784">
    <property type="entry name" value="GT1_Gtf-like"/>
    <property type="match status" value="1"/>
</dbReference>
<evidence type="ECO:0000256" key="5">
    <source>
        <dbReference type="ARBA" id="ARBA00082568"/>
    </source>
</evidence>
<dbReference type="GO" id="GO:0080043">
    <property type="term" value="F:quercetin 3-O-glucosyltransferase activity"/>
    <property type="evidence" value="ECO:0007669"/>
    <property type="project" value="TreeGrafter"/>
</dbReference>